<keyword evidence="2" id="KW-1278">Translocase</keyword>
<evidence type="ECO:0000256" key="2">
    <source>
        <dbReference type="ARBA" id="ARBA00022967"/>
    </source>
</evidence>
<dbReference type="PANTHER" id="PTHR43520:SF8">
    <property type="entry name" value="P-TYPE CU(+) TRANSPORTER"/>
    <property type="match status" value="1"/>
</dbReference>
<evidence type="ECO:0000313" key="7">
    <source>
        <dbReference type="Proteomes" id="UP000193920"/>
    </source>
</evidence>
<dbReference type="InterPro" id="IPR023214">
    <property type="entry name" value="HAD_sf"/>
</dbReference>
<feature type="region of interest" description="Disordered" evidence="3">
    <location>
        <begin position="1232"/>
        <end position="1252"/>
    </location>
</feature>
<dbReference type="GO" id="GO:0000166">
    <property type="term" value="F:nucleotide binding"/>
    <property type="evidence" value="ECO:0007669"/>
    <property type="project" value="InterPro"/>
</dbReference>
<evidence type="ECO:0000256" key="4">
    <source>
        <dbReference type="SAM" id="Phobius"/>
    </source>
</evidence>
<dbReference type="Gene3D" id="3.40.50.1000">
    <property type="entry name" value="HAD superfamily/HAD-like"/>
    <property type="match status" value="2"/>
</dbReference>
<dbReference type="OrthoDB" id="432719at2759"/>
<dbReference type="Pfam" id="PF00122">
    <property type="entry name" value="E1-E2_ATPase"/>
    <property type="match status" value="1"/>
</dbReference>
<dbReference type="GO" id="GO:0005507">
    <property type="term" value="F:copper ion binding"/>
    <property type="evidence" value="ECO:0007669"/>
    <property type="project" value="TreeGrafter"/>
</dbReference>
<dbReference type="STRING" id="1754190.A0A1Y2E8I4"/>
<feature type="transmembrane region" description="Helical" evidence="4">
    <location>
        <begin position="541"/>
        <end position="561"/>
    </location>
</feature>
<dbReference type="InterPro" id="IPR036412">
    <property type="entry name" value="HAD-like_sf"/>
</dbReference>
<feature type="transmembrane region" description="Helical" evidence="4">
    <location>
        <begin position="1344"/>
        <end position="1365"/>
    </location>
</feature>
<feature type="transmembrane region" description="Helical" evidence="4">
    <location>
        <begin position="508"/>
        <end position="529"/>
    </location>
</feature>
<dbReference type="GO" id="GO:0016020">
    <property type="term" value="C:membrane"/>
    <property type="evidence" value="ECO:0007669"/>
    <property type="project" value="TreeGrafter"/>
</dbReference>
<dbReference type="SUPFAM" id="SSF81653">
    <property type="entry name" value="Calcium ATPase, transduction domain A"/>
    <property type="match status" value="1"/>
</dbReference>
<accession>A0A1Y2E8I4</accession>
<evidence type="ECO:0000313" key="6">
    <source>
        <dbReference type="EMBL" id="ORY67870.1"/>
    </source>
</evidence>
<proteinExistence type="predicted"/>
<dbReference type="Gene3D" id="3.40.1110.10">
    <property type="entry name" value="Calcium-transporting ATPase, cytoplasmic domain N"/>
    <property type="match status" value="1"/>
</dbReference>
<evidence type="ECO:0000259" key="5">
    <source>
        <dbReference type="Pfam" id="PF00122"/>
    </source>
</evidence>
<keyword evidence="7" id="KW-1185">Reference proteome</keyword>
<keyword evidence="4" id="KW-0472">Membrane</keyword>
<evidence type="ECO:0000256" key="1">
    <source>
        <dbReference type="ARBA" id="ARBA00022723"/>
    </source>
</evidence>
<comment type="caution">
    <text evidence="6">The sequence shown here is derived from an EMBL/GenBank/DDBJ whole genome shotgun (WGS) entry which is preliminary data.</text>
</comment>
<feature type="transmembrane region" description="Helical" evidence="4">
    <location>
        <begin position="836"/>
        <end position="855"/>
    </location>
</feature>
<feature type="transmembrane region" description="Helical" evidence="4">
    <location>
        <begin position="876"/>
        <end position="893"/>
    </location>
</feature>
<dbReference type="Proteomes" id="UP000193920">
    <property type="component" value="Unassembled WGS sequence"/>
</dbReference>
<dbReference type="InterPro" id="IPR059000">
    <property type="entry name" value="ATPase_P-type_domA"/>
</dbReference>
<feature type="domain" description="P-type ATPase A" evidence="5">
    <location>
        <begin position="735"/>
        <end position="818"/>
    </location>
</feature>
<keyword evidence="1" id="KW-0479">Metal-binding</keyword>
<feature type="transmembrane region" description="Helical" evidence="4">
    <location>
        <begin position="625"/>
        <end position="648"/>
    </location>
</feature>
<feature type="transmembrane region" description="Helical" evidence="4">
    <location>
        <begin position="1371"/>
        <end position="1388"/>
    </location>
</feature>
<dbReference type="GO" id="GO:0043682">
    <property type="term" value="F:P-type divalent copper transporter activity"/>
    <property type="evidence" value="ECO:0007669"/>
    <property type="project" value="TreeGrafter"/>
</dbReference>
<dbReference type="Gene3D" id="2.70.150.10">
    <property type="entry name" value="Calcium-transporting ATPase, cytoplasmic transduction domain A"/>
    <property type="match status" value="1"/>
</dbReference>
<dbReference type="PANTHER" id="PTHR43520">
    <property type="entry name" value="ATP7, ISOFORM B"/>
    <property type="match status" value="1"/>
</dbReference>
<name>A0A1Y2E8I4_9FUNG</name>
<evidence type="ECO:0000256" key="3">
    <source>
        <dbReference type="SAM" id="MobiDB-lite"/>
    </source>
</evidence>
<sequence length="1396" mass="161003">MEYHICNNSLPKFHSIFNYKIENYGKERKDIQKNLIQGNSLSTRNKTIWKTKYITFNFDKDELNNFPSEKLETLKKTLYSIPGLGNEEDFKEYQYHYKEYINNNGIEQKNLICFENSQNQKNSLDILDTASLGDIHEYPFLNPSFYISPSIVSSVHISLLTSQIKVKYNPDFTNVLLIKNVISQSGLNILETITSPYIRVTCSHTTNEKISTTTYENPSINELISENNEINHEMDSNDDFIDEFLNSSKDQDRDIMSSIKYQNKYNKSALLELSCVPEGNSINNKIISGICHSDYLTFSNLEKVNRNSTSFKNLENIDDTKKISLHTISFILPKLNRASEAMFLESKLLKISGIKSPVKFDFMKKECTVIYNSYQISVKDIINEMKIYHFDASAISDSFRRLSKDEEKYILSLVINNMNDSMGPLYNISLDKSYNSDSDELNLLCSNNYAHSVNSSSSSTEYMGNSSDNMEIANHSQTNYIEMKNQIDKKSKRIMDKHITLSSKIEKCFGICCILTILSFITPYLFSWFNYITNNSYINLNLHLECLFIILISIPVQFYYGKEIHQTAFNMIKSNKCECYYSSSDDVRSSSLNHDSKRSINDKYLQCSLHSNNEGKEKNHRINRIVILSISSWIIWIYSTIGIFIRLLQMYTNNVKYESAHIYHEYYETSSLLITSYYVMKLLELSAKQYTINNISQFMHLQMKKVVLLTPLDKALSNCNTINERTLKTEWIESIVDVNSLKEGDIIKILPGNRIPYNGSIVFGKTKLDESMISGNTKPVTKTVMDRVISGTMNKESSIYVKILDASNDCTYYSMINFIEDVQLSKSSFHIFTDGIYKYLIPSFMIISIVTLLFWTFGKIDVSGKAINEESLKNNYQIEFGIIFGISVLVIAYPFTMEFAFPIAISVASKIAMKYGILIKDDALTFKKLNLLDIVVFNKDQVITSGNPSIVEIIIDKNFTDNKNLGSDEVVFYEILKALQRYSTNIYAKCIKNYLKKVEMSLPNNKLLNSSWNVIYYHETEGYNVIAKIKYSKDPNSDVLDICMGCEKWMTKQKCVFSMDQSRLSIWTERGYSIIYIAINKVIVGMLGVHDNVRDGTKSLIQCLRDQYHIEPWLLSYDNEASTINTAKQIGINEHHCLYNVLPSEKQEKIKWLQNNYRLNSNKNNNDNYSPFNSDFKLTNNSFDRELDDYRAYQENTNNFNPFNPHGSTNIFSNYNVIAPISSMSRDSFITETNSTNSHRSNSASASTSNNNVEIKIEPEENEEDDDHLIHQSKEINKNMVAYIGNDINDSDVFSTADVGLCLGILNDISLDSSVITTIYQDVQCINKLLHLTKYIINYSYTTIIYILLLQFLLLPIATGLFYPYVWLNPFWIIINLILNIIIHFYRFNNLRKVNF</sequence>
<reference evidence="6 7" key="1">
    <citation type="submission" date="2016-08" db="EMBL/GenBank/DDBJ databases">
        <title>A Parts List for Fungal Cellulosomes Revealed by Comparative Genomics.</title>
        <authorList>
            <consortium name="DOE Joint Genome Institute"/>
            <person name="Haitjema C.H."/>
            <person name="Gilmore S.P."/>
            <person name="Henske J.K."/>
            <person name="Solomon K.V."/>
            <person name="De Groot R."/>
            <person name="Kuo A."/>
            <person name="Mondo S.J."/>
            <person name="Salamov A.A."/>
            <person name="Labutti K."/>
            <person name="Zhao Z."/>
            <person name="Chiniquy J."/>
            <person name="Barry K."/>
            <person name="Brewer H.M."/>
            <person name="Purvine S.O."/>
            <person name="Wright A.T."/>
            <person name="Boxma B."/>
            <person name="Van Alen T."/>
            <person name="Hackstein J.H."/>
            <person name="Baker S.E."/>
            <person name="Grigoriev I.V."/>
            <person name="O'Malley M.A."/>
        </authorList>
    </citation>
    <scope>NUCLEOTIDE SEQUENCE [LARGE SCALE GENOMIC DNA]</scope>
    <source>
        <strain evidence="6 7">G1</strain>
    </source>
</reference>
<gene>
    <name evidence="6" type="ORF">LY90DRAFT_667717</name>
</gene>
<dbReference type="SUPFAM" id="SSF56784">
    <property type="entry name" value="HAD-like"/>
    <property type="match status" value="1"/>
</dbReference>
<dbReference type="InterPro" id="IPR008250">
    <property type="entry name" value="ATPase_P-typ_transduc_dom_A_sf"/>
</dbReference>
<protein>
    <recommendedName>
        <fullName evidence="5">P-type ATPase A domain-containing protein</fullName>
    </recommendedName>
</protein>
<dbReference type="EMBL" id="MCOG01000048">
    <property type="protein sequence ID" value="ORY67870.1"/>
    <property type="molecule type" value="Genomic_DNA"/>
</dbReference>
<dbReference type="GO" id="GO:0055070">
    <property type="term" value="P:copper ion homeostasis"/>
    <property type="evidence" value="ECO:0007669"/>
    <property type="project" value="TreeGrafter"/>
</dbReference>
<keyword evidence="4" id="KW-0812">Transmembrane</keyword>
<keyword evidence="4" id="KW-1133">Transmembrane helix</keyword>
<organism evidence="6 7">
    <name type="scientific">Neocallimastix californiae</name>
    <dbReference type="NCBI Taxonomy" id="1754190"/>
    <lineage>
        <taxon>Eukaryota</taxon>
        <taxon>Fungi</taxon>
        <taxon>Fungi incertae sedis</taxon>
        <taxon>Chytridiomycota</taxon>
        <taxon>Chytridiomycota incertae sedis</taxon>
        <taxon>Neocallimastigomycetes</taxon>
        <taxon>Neocallimastigales</taxon>
        <taxon>Neocallimastigaceae</taxon>
        <taxon>Neocallimastix</taxon>
    </lineage>
</organism>
<dbReference type="InterPro" id="IPR023299">
    <property type="entry name" value="ATPase_P-typ_cyto_dom_N"/>
</dbReference>
<feature type="compositionally biased region" description="Low complexity" evidence="3">
    <location>
        <begin position="1233"/>
        <end position="1252"/>
    </location>
</feature>